<feature type="compositionally biased region" description="Polar residues" evidence="1">
    <location>
        <begin position="16"/>
        <end position="28"/>
    </location>
</feature>
<keyword evidence="3" id="KW-1185">Reference proteome</keyword>
<organism evidence="2 3">
    <name type="scientific">Indibacter alkaliphilus (strain CCUG 57479 / KCTC 22604 / LW1)</name>
    <dbReference type="NCBI Taxonomy" id="1189612"/>
    <lineage>
        <taxon>Bacteria</taxon>
        <taxon>Pseudomonadati</taxon>
        <taxon>Bacteroidota</taxon>
        <taxon>Cytophagia</taxon>
        <taxon>Cytophagales</taxon>
        <taxon>Cyclobacteriaceae</taxon>
    </lineage>
</organism>
<dbReference type="STRING" id="1189612.A33Q_3567"/>
<gene>
    <name evidence="2" type="ORF">A33Q_3567</name>
</gene>
<evidence type="ECO:0000256" key="1">
    <source>
        <dbReference type="SAM" id="MobiDB-lite"/>
    </source>
</evidence>
<feature type="region of interest" description="Disordered" evidence="1">
    <location>
        <begin position="16"/>
        <end position="37"/>
    </location>
</feature>
<dbReference type="Proteomes" id="UP000006073">
    <property type="component" value="Unassembled WGS sequence"/>
</dbReference>
<dbReference type="AlphaFoldDB" id="S2DNV2"/>
<accession>S2DNV2</accession>
<evidence type="ECO:0000313" key="3">
    <source>
        <dbReference type="Proteomes" id="UP000006073"/>
    </source>
</evidence>
<protein>
    <submittedName>
        <fullName evidence="2">Uncharacterized protein</fullName>
    </submittedName>
</protein>
<reference evidence="2 3" key="1">
    <citation type="journal article" date="2013" name="Genome Announc.">
        <title>Draft Genome Sequence of Indibacter alkaliphilus Strain LW1T, Isolated from Lonar Lake, a Haloalkaline Lake in the Buldana District of Maharashtra, India.</title>
        <authorList>
            <person name="Singh A."/>
            <person name="Kumar Jangir P."/>
            <person name="Sharma R."/>
            <person name="Singh A."/>
            <person name="Kumar Pinnaka A."/>
            <person name="Shivaji S."/>
        </authorList>
    </citation>
    <scope>NUCLEOTIDE SEQUENCE [LARGE SCALE GENOMIC DNA]</scope>
    <source>
        <strain evidence="3">CCUG 57479 / KCTC 22604 / LW1</strain>
    </source>
</reference>
<name>S2DNV2_INDAL</name>
<proteinExistence type="predicted"/>
<sequence>MGIDFGLTPKRGLYSYQSPNQMNLNRTDLNWDRRPAV</sequence>
<comment type="caution">
    <text evidence="2">The sequence shown here is derived from an EMBL/GenBank/DDBJ whole genome shotgun (WGS) entry which is preliminary data.</text>
</comment>
<evidence type="ECO:0000313" key="2">
    <source>
        <dbReference type="EMBL" id="EOZ93621.1"/>
    </source>
</evidence>
<dbReference type="EMBL" id="ALWO02000045">
    <property type="protein sequence ID" value="EOZ93621.1"/>
    <property type="molecule type" value="Genomic_DNA"/>
</dbReference>